<evidence type="ECO:0000256" key="7">
    <source>
        <dbReference type="ARBA" id="ARBA00022448"/>
    </source>
</evidence>
<dbReference type="GO" id="GO:0032433">
    <property type="term" value="C:filopodium tip"/>
    <property type="evidence" value="ECO:0007669"/>
    <property type="project" value="UniProtKB-SubCell"/>
</dbReference>
<dbReference type="InterPro" id="IPR011993">
    <property type="entry name" value="PH-like_dom_sf"/>
</dbReference>
<evidence type="ECO:0000256" key="5">
    <source>
        <dbReference type="ARBA" id="ARBA00004617"/>
    </source>
</evidence>
<comment type="function">
    <text evidence="17">Phosphoinositide-binding protein which associates with both cell and endoplasmic reticulum (ER) membranes. Can bind to the ER membrane protein VAPA and recruit VAPA to plasma membrane sites, thus linking these intracellular compartments. The ORP3-VAPA complex stimulates RRAS signaling which in turn attenuates integrin beta-1 (ITGB1) activation at the cell surface. With VAPA, may regulate ER morphology. Has a role in regulation of the actin cytoskeleton, cell polarity and cell adhesion. Binds to phosphoinositides with preference for PI(3,4)P2 and PI(3,4,5)P3. Also binds 25-hydroxycholesterol and cholesterol.</text>
</comment>
<dbReference type="PANTHER" id="PTHR10972">
    <property type="entry name" value="OXYSTEROL-BINDING PROTEIN-RELATED"/>
    <property type="match status" value="1"/>
</dbReference>
<dbReference type="PROSITE" id="PS50003">
    <property type="entry name" value="PH_DOMAIN"/>
    <property type="match status" value="1"/>
</dbReference>
<keyword evidence="13" id="KW-0446">Lipid-binding</keyword>
<dbReference type="InterPro" id="IPR001849">
    <property type="entry name" value="PH_domain"/>
</dbReference>
<evidence type="ECO:0000313" key="22">
    <source>
        <dbReference type="Ensembl" id="ENSCCRP00010068620.1"/>
    </source>
</evidence>
<dbReference type="SUPFAM" id="SSF50729">
    <property type="entry name" value="PH domain-like"/>
    <property type="match status" value="1"/>
</dbReference>
<comment type="subcellular location">
    <subcellularLocation>
        <location evidence="1">Cell membrane</location>
        <topology evidence="1">Peripheral membrane protein</topology>
    </subcellularLocation>
    <subcellularLocation>
        <location evidence="3">Cell projection</location>
        <location evidence="3">Filopodium tip</location>
    </subcellularLocation>
    <subcellularLocation>
        <location evidence="4">Cytoplasm</location>
        <location evidence="4">Cytosol</location>
    </subcellularLocation>
    <subcellularLocation>
        <location evidence="2">Endoplasmic reticulum membrane</location>
        <topology evidence="2">Peripheral membrane protein</topology>
    </subcellularLocation>
    <subcellularLocation>
        <location evidence="5">Nucleus membrane</location>
        <topology evidence="5">Peripheral membrane protein</topology>
    </subcellularLocation>
</comment>
<evidence type="ECO:0000256" key="14">
    <source>
        <dbReference type="ARBA" id="ARBA00023136"/>
    </source>
</evidence>
<evidence type="ECO:0000256" key="13">
    <source>
        <dbReference type="ARBA" id="ARBA00023121"/>
    </source>
</evidence>
<organism evidence="22 23">
    <name type="scientific">Cyprinus carpio</name>
    <name type="common">Common carp</name>
    <dbReference type="NCBI Taxonomy" id="7962"/>
    <lineage>
        <taxon>Eukaryota</taxon>
        <taxon>Metazoa</taxon>
        <taxon>Chordata</taxon>
        <taxon>Craniata</taxon>
        <taxon>Vertebrata</taxon>
        <taxon>Euteleostomi</taxon>
        <taxon>Actinopterygii</taxon>
        <taxon>Neopterygii</taxon>
        <taxon>Teleostei</taxon>
        <taxon>Ostariophysi</taxon>
        <taxon>Cypriniformes</taxon>
        <taxon>Cyprinidae</taxon>
        <taxon>Cyprininae</taxon>
        <taxon>Cyprinus</taxon>
    </lineage>
</organism>
<keyword evidence="9" id="KW-0963">Cytoplasm</keyword>
<evidence type="ECO:0000256" key="8">
    <source>
        <dbReference type="ARBA" id="ARBA00022475"/>
    </source>
</evidence>
<evidence type="ECO:0000256" key="9">
    <source>
        <dbReference type="ARBA" id="ARBA00022490"/>
    </source>
</evidence>
<accession>A0A8C1LXF9</accession>
<dbReference type="Gene3D" id="2.40.160.120">
    <property type="match status" value="1"/>
</dbReference>
<keyword evidence="16" id="KW-0966">Cell projection</keyword>
<evidence type="ECO:0000256" key="18">
    <source>
        <dbReference type="ARBA" id="ARBA00064163"/>
    </source>
</evidence>
<dbReference type="GO" id="GO:0005829">
    <property type="term" value="C:cytosol"/>
    <property type="evidence" value="ECO:0007669"/>
    <property type="project" value="UniProtKB-SubCell"/>
</dbReference>
<dbReference type="InterPro" id="IPR000648">
    <property type="entry name" value="Oxysterol-bd"/>
</dbReference>
<keyword evidence="12 20" id="KW-0445">Lipid transport</keyword>
<keyword evidence="11" id="KW-0256">Endoplasmic reticulum</keyword>
<dbReference type="GO" id="GO:0031965">
    <property type="term" value="C:nuclear membrane"/>
    <property type="evidence" value="ECO:0007669"/>
    <property type="project" value="UniProtKB-SubCell"/>
</dbReference>
<evidence type="ECO:0000256" key="11">
    <source>
        <dbReference type="ARBA" id="ARBA00022824"/>
    </source>
</evidence>
<evidence type="ECO:0000256" key="6">
    <source>
        <dbReference type="ARBA" id="ARBA00008842"/>
    </source>
</evidence>
<sequence>KIAKEREWRPTFLSHLSCSCVLNWIIQDSWEIIEGLRGGLSNVQEPENQAGYMLKKRKWPMKGWHKRFFYLDKGILKYAKCAADVEKGKLHGCIDVGLSVMAIKKKAKCIDLDAEENIYHLKIKSQELFDEWVSKLRHHRLYRQNEIAMFPHEKTLFHPHYPLTSSPTIPDSQSIRKMLCLQPFTAQCSLSLSLSELSVCEAQLLELNHLLRSMEVLHRTYSAPAINALQKQDSCDGSRPLVHQASNESRASITESLSEFFDAQEVLLSASSSENEPSEDDSYISDISDNVSMENFSNEVENERLNTGCVENGGSQEQRRCCLPSPSPNTSNISLWNILKNNIGKDLSKVAMPVQLNEPLNTLQRLCEELEYSELLDKAAHTQDPFERMVYIATFAVSGYASSYYRAGGKPFNPVLGETYECDRPDKGFCFVAEQVSHHPPISACHAESKNFIFWQDVRWRNKFWGKSMEIVPVGKTHVVLPGFGDHYEWNKVTSCIHNILSGQRWIEHYGEISIKNSNSEKCQCKVTFIKAKYWSSSMNEVEGAVTDHKGKVVHKLFGKWHEGMYYGSPPSATCIWRMNPMPPDYEQYYGFTKFALELNELDPLTKALLPPTDSRLRLDQRLLEEGNVESAEVQKQRIEQLQRERRRVLEDNHMTHQPRFFQKSRDDTWVSNNTYWELRKDPGFSNFDCPVLW</sequence>
<name>A0A8C1LXF9_CYPCA</name>
<dbReference type="InterPro" id="IPR018494">
    <property type="entry name" value="Oxysterol-bd_CS"/>
</dbReference>
<dbReference type="SMART" id="SM00233">
    <property type="entry name" value="PH"/>
    <property type="match status" value="1"/>
</dbReference>
<dbReference type="PANTHER" id="PTHR10972:SF15">
    <property type="entry name" value="OXYSTEROL-BINDING PROTEIN-RELATED PROTEIN 3"/>
    <property type="match status" value="1"/>
</dbReference>
<gene>
    <name evidence="22" type="primary">LOC109049881</name>
</gene>
<evidence type="ECO:0000256" key="19">
    <source>
        <dbReference type="RuleBase" id="RU003844"/>
    </source>
</evidence>
<dbReference type="FunFam" id="3.30.70.3490:FF:000004">
    <property type="entry name" value="Oxysterol-binding protein"/>
    <property type="match status" value="1"/>
</dbReference>
<dbReference type="Pfam" id="PF15409">
    <property type="entry name" value="PH_8"/>
    <property type="match status" value="1"/>
</dbReference>
<dbReference type="CDD" id="cd13287">
    <property type="entry name" value="PH_ORP3_ORP6_ORP7"/>
    <property type="match status" value="1"/>
</dbReference>
<evidence type="ECO:0000256" key="20">
    <source>
        <dbReference type="RuleBase" id="RU003845"/>
    </source>
</evidence>
<dbReference type="Ensembl" id="ENSCCRT00010075805.1">
    <property type="protein sequence ID" value="ENSCCRP00010068620.1"/>
    <property type="gene ID" value="ENSCCRG00010025152.1"/>
</dbReference>
<evidence type="ECO:0000313" key="23">
    <source>
        <dbReference type="Proteomes" id="UP000694427"/>
    </source>
</evidence>
<dbReference type="AlphaFoldDB" id="A0A8C1LXF9"/>
<comment type="similarity">
    <text evidence="6 19">Belongs to the OSBP family.</text>
</comment>
<dbReference type="InterPro" id="IPR037239">
    <property type="entry name" value="OSBP_sf"/>
</dbReference>
<evidence type="ECO:0000256" key="1">
    <source>
        <dbReference type="ARBA" id="ARBA00004202"/>
    </source>
</evidence>
<evidence type="ECO:0000256" key="16">
    <source>
        <dbReference type="ARBA" id="ARBA00023273"/>
    </source>
</evidence>
<proteinExistence type="inferred from homology"/>
<evidence type="ECO:0000256" key="10">
    <source>
        <dbReference type="ARBA" id="ARBA00022553"/>
    </source>
</evidence>
<evidence type="ECO:0000256" key="12">
    <source>
        <dbReference type="ARBA" id="ARBA00023055"/>
    </source>
</evidence>
<dbReference type="GO" id="GO:0005886">
    <property type="term" value="C:plasma membrane"/>
    <property type="evidence" value="ECO:0007669"/>
    <property type="project" value="UniProtKB-SubCell"/>
</dbReference>
<keyword evidence="7 20" id="KW-0813">Transport</keyword>
<dbReference type="FunFam" id="2.30.29.30:FF:000011">
    <property type="entry name" value="Oxysterol-binding protein"/>
    <property type="match status" value="1"/>
</dbReference>
<keyword evidence="23" id="KW-1185">Reference proteome</keyword>
<dbReference type="Pfam" id="PF01237">
    <property type="entry name" value="Oxysterol_BP"/>
    <property type="match status" value="1"/>
</dbReference>
<evidence type="ECO:0000256" key="17">
    <source>
        <dbReference type="ARBA" id="ARBA00055107"/>
    </source>
</evidence>
<dbReference type="GO" id="GO:0097038">
    <property type="term" value="C:perinuclear endoplasmic reticulum"/>
    <property type="evidence" value="ECO:0007669"/>
    <property type="project" value="TreeGrafter"/>
</dbReference>
<dbReference type="FunFam" id="2.40.160.120:FF:000001">
    <property type="entry name" value="Oxysterol-binding protein"/>
    <property type="match status" value="1"/>
</dbReference>
<keyword evidence="15" id="KW-0539">Nucleus</keyword>
<protein>
    <recommendedName>
        <fullName evidence="20">Oxysterol-binding protein</fullName>
    </recommendedName>
</protein>
<reference evidence="22" key="1">
    <citation type="submission" date="2025-08" db="UniProtKB">
        <authorList>
            <consortium name="Ensembl"/>
        </authorList>
    </citation>
    <scope>IDENTIFICATION</scope>
</reference>
<dbReference type="SUPFAM" id="SSF144000">
    <property type="entry name" value="Oxysterol-binding protein-like"/>
    <property type="match status" value="1"/>
</dbReference>
<dbReference type="GO" id="GO:0015485">
    <property type="term" value="F:cholesterol binding"/>
    <property type="evidence" value="ECO:0007669"/>
    <property type="project" value="TreeGrafter"/>
</dbReference>
<dbReference type="Gene3D" id="2.30.29.30">
    <property type="entry name" value="Pleckstrin-homology domain (PH domain)/Phosphotyrosine-binding domain (PTB)"/>
    <property type="match status" value="1"/>
</dbReference>
<evidence type="ECO:0000256" key="3">
    <source>
        <dbReference type="ARBA" id="ARBA00004495"/>
    </source>
</evidence>
<comment type="subunit">
    <text evidence="18">Homodimer. Interacts with RRAS. Interacts (phosphorylated form) with VAPA. Interacts with OSBPL6.</text>
</comment>
<dbReference type="InterPro" id="IPR041680">
    <property type="entry name" value="PH_8"/>
</dbReference>
<dbReference type="GO" id="GO:0005789">
    <property type="term" value="C:endoplasmic reticulum membrane"/>
    <property type="evidence" value="ECO:0007669"/>
    <property type="project" value="UniProtKB-SubCell"/>
</dbReference>
<keyword evidence="10" id="KW-0597">Phosphoprotein</keyword>
<dbReference type="GO" id="GO:0006699">
    <property type="term" value="P:bile acid biosynthetic process"/>
    <property type="evidence" value="ECO:0007669"/>
    <property type="project" value="UniProtKB-ARBA"/>
</dbReference>
<keyword evidence="8" id="KW-1003">Cell membrane</keyword>
<feature type="domain" description="PH" evidence="21">
    <location>
        <begin position="46"/>
        <end position="141"/>
    </location>
</feature>
<evidence type="ECO:0000256" key="15">
    <source>
        <dbReference type="ARBA" id="ARBA00023242"/>
    </source>
</evidence>
<evidence type="ECO:0000259" key="21">
    <source>
        <dbReference type="PROSITE" id="PS50003"/>
    </source>
</evidence>
<dbReference type="Proteomes" id="UP000694427">
    <property type="component" value="Unplaced"/>
</dbReference>
<keyword evidence="14" id="KW-0472">Membrane</keyword>
<dbReference type="PROSITE" id="PS01013">
    <property type="entry name" value="OSBP"/>
    <property type="match status" value="1"/>
</dbReference>
<evidence type="ECO:0000256" key="4">
    <source>
        <dbReference type="ARBA" id="ARBA00004514"/>
    </source>
</evidence>
<dbReference type="Gene3D" id="3.30.70.3490">
    <property type="match status" value="1"/>
</dbReference>
<dbReference type="GO" id="GO:0120015">
    <property type="term" value="F:sterol transfer activity"/>
    <property type="evidence" value="ECO:0007669"/>
    <property type="project" value="UniProtKB-ARBA"/>
</dbReference>
<evidence type="ECO:0000256" key="2">
    <source>
        <dbReference type="ARBA" id="ARBA00004406"/>
    </source>
</evidence>
<reference evidence="22" key="2">
    <citation type="submission" date="2025-09" db="UniProtKB">
        <authorList>
            <consortium name="Ensembl"/>
        </authorList>
    </citation>
    <scope>IDENTIFICATION</scope>
</reference>